<dbReference type="Pfam" id="PF13540">
    <property type="entry name" value="RCC1_2"/>
    <property type="match status" value="1"/>
</dbReference>
<evidence type="ECO:0000313" key="3">
    <source>
        <dbReference type="Proteomes" id="UP000014977"/>
    </source>
</evidence>
<feature type="chain" id="PRO_5030177259" evidence="1">
    <location>
        <begin position="43"/>
        <end position="81"/>
    </location>
</feature>
<keyword evidence="3" id="KW-1185">Reference proteome</keyword>
<dbReference type="AlphaFoldDB" id="S7UE32"/>
<evidence type="ECO:0000256" key="1">
    <source>
        <dbReference type="SAM" id="SignalP"/>
    </source>
</evidence>
<dbReference type="RefSeq" id="WP_020878797.1">
    <property type="nucleotide sequence ID" value="NZ_FUWN01000035.1"/>
</dbReference>
<name>S7UE32_DESML</name>
<proteinExistence type="predicted"/>
<dbReference type="Proteomes" id="UP000014977">
    <property type="component" value="Unassembled WGS sequence"/>
</dbReference>
<gene>
    <name evidence="2" type="ORF">dsmv_0892</name>
</gene>
<evidence type="ECO:0000313" key="2">
    <source>
        <dbReference type="EMBL" id="EPR30488.1"/>
    </source>
</evidence>
<keyword evidence="1" id="KW-0732">Signal</keyword>
<organism evidence="2 3">
    <name type="scientific">Desulfococcus multivorans DSM 2059</name>
    <dbReference type="NCBI Taxonomy" id="1121405"/>
    <lineage>
        <taxon>Bacteria</taxon>
        <taxon>Pseudomonadati</taxon>
        <taxon>Thermodesulfobacteriota</taxon>
        <taxon>Desulfobacteria</taxon>
        <taxon>Desulfobacterales</taxon>
        <taxon>Desulfococcaceae</taxon>
        <taxon>Desulfococcus</taxon>
    </lineage>
</organism>
<feature type="signal peptide" evidence="1">
    <location>
        <begin position="1"/>
        <end position="42"/>
    </location>
</feature>
<reference evidence="2 3" key="1">
    <citation type="journal article" date="2013" name="Genome Announc.">
        <title>Draft genome sequences for three mercury-methylating, sulfate-reducing bacteria.</title>
        <authorList>
            <person name="Brown S.D."/>
            <person name="Hurt R.A.Jr."/>
            <person name="Gilmour C.C."/>
            <person name="Elias D.A."/>
        </authorList>
    </citation>
    <scope>NUCLEOTIDE SEQUENCE [LARGE SCALE GENOMIC DNA]</scope>
    <source>
        <strain evidence="2 3">DSM 2059</strain>
    </source>
</reference>
<dbReference type="Gene3D" id="2.130.10.30">
    <property type="entry name" value="Regulator of chromosome condensation 1/beta-lactamase-inhibitor protein II"/>
    <property type="match status" value="1"/>
</dbReference>
<dbReference type="InterPro" id="IPR009091">
    <property type="entry name" value="RCC1/BLIP-II"/>
</dbReference>
<dbReference type="EMBL" id="ATHJ01000149">
    <property type="protein sequence ID" value="EPR30488.1"/>
    <property type="molecule type" value="Genomic_DNA"/>
</dbReference>
<dbReference type="SUPFAM" id="SSF50985">
    <property type="entry name" value="RCC1/BLIP-II"/>
    <property type="match status" value="1"/>
</dbReference>
<accession>S7UE32</accession>
<protein>
    <submittedName>
        <fullName evidence="2">Uncharacterized protein</fullName>
    </submittedName>
</protein>
<comment type="caution">
    <text evidence="2">The sequence shown here is derived from an EMBL/GenBank/DDBJ whole genome shotgun (WGS) entry which is preliminary data.</text>
</comment>
<sequence>MKPRAKWVGKRRLAHIGLMGAVTCCTLLVAFSAASGAQPMVAAGGSHTVGLKSDGTVVAVRNNQYGELSLSSLGKRKFLKL</sequence>